<keyword evidence="1" id="KW-1133">Transmembrane helix</keyword>
<keyword evidence="1" id="KW-0472">Membrane</keyword>
<feature type="transmembrane region" description="Helical" evidence="1">
    <location>
        <begin position="196"/>
        <end position="213"/>
    </location>
</feature>
<dbReference type="STRING" id="643562.Daes_2741"/>
<organism evidence="3 4">
    <name type="scientific">Pseudodesulfovibrio aespoeensis (strain ATCC 700646 / DSM 10631 / Aspo-2)</name>
    <name type="common">Desulfovibrio aespoeensis</name>
    <dbReference type="NCBI Taxonomy" id="643562"/>
    <lineage>
        <taxon>Bacteria</taxon>
        <taxon>Pseudomonadati</taxon>
        <taxon>Thermodesulfobacteriota</taxon>
        <taxon>Desulfovibrionia</taxon>
        <taxon>Desulfovibrionales</taxon>
        <taxon>Desulfovibrionaceae</taxon>
    </lineage>
</organism>
<name>E6VWX5_PSEA9</name>
<dbReference type="eggNOG" id="COG2373">
    <property type="taxonomic scope" value="Bacteria"/>
</dbReference>
<evidence type="ECO:0000256" key="2">
    <source>
        <dbReference type="SAM" id="SignalP"/>
    </source>
</evidence>
<dbReference type="EMBL" id="CP002431">
    <property type="protein sequence ID" value="ADU63737.1"/>
    <property type="molecule type" value="Genomic_DNA"/>
</dbReference>
<reference evidence="4" key="1">
    <citation type="submission" date="2010-12" db="EMBL/GenBank/DDBJ databases">
        <title>Complete sequence of Desulfovibrio aespoeensis Aspo-2.</title>
        <authorList>
            <consortium name="US DOE Joint Genome Institute"/>
            <person name="Lucas S."/>
            <person name="Copeland A."/>
            <person name="Lapidus A."/>
            <person name="Cheng J.-F."/>
            <person name="Goodwin L."/>
            <person name="Pitluck S."/>
            <person name="Chertkov O."/>
            <person name="Misra M."/>
            <person name="Detter J.C."/>
            <person name="Han C."/>
            <person name="Tapia R."/>
            <person name="Land M."/>
            <person name="Hauser L."/>
            <person name="Kyrpides N."/>
            <person name="Ivanova N."/>
            <person name="Ovchinnikova G."/>
            <person name="Pedersen K."/>
            <person name="Jagevall S."/>
            <person name="Hazen T."/>
            <person name="Woyke T."/>
        </authorList>
    </citation>
    <scope>NUCLEOTIDE SEQUENCE [LARGE SCALE GENOMIC DNA]</scope>
    <source>
        <strain evidence="4">ATCC 700646 / DSM 10631 / Aspo-2</strain>
    </source>
</reference>
<keyword evidence="1" id="KW-0812">Transmembrane</keyword>
<keyword evidence="4" id="KW-1185">Reference proteome</keyword>
<feature type="signal peptide" evidence="2">
    <location>
        <begin position="1"/>
        <end position="24"/>
    </location>
</feature>
<evidence type="ECO:0000313" key="3">
    <source>
        <dbReference type="EMBL" id="ADU63737.1"/>
    </source>
</evidence>
<dbReference type="OrthoDB" id="9795418at2"/>
<evidence type="ECO:0008006" key="5">
    <source>
        <dbReference type="Google" id="ProtNLM"/>
    </source>
</evidence>
<evidence type="ECO:0000313" key="4">
    <source>
        <dbReference type="Proteomes" id="UP000002191"/>
    </source>
</evidence>
<keyword evidence="2" id="KW-0732">Signal</keyword>
<dbReference type="KEGG" id="das:Daes_2741"/>
<dbReference type="RefSeq" id="WP_013515643.1">
    <property type="nucleotide sequence ID" value="NC_014844.1"/>
</dbReference>
<dbReference type="AlphaFoldDB" id="E6VWX5"/>
<evidence type="ECO:0000256" key="1">
    <source>
        <dbReference type="SAM" id="Phobius"/>
    </source>
</evidence>
<dbReference type="HOGENOM" id="CLU_083845_0_0_7"/>
<protein>
    <recommendedName>
        <fullName evidence="5">Nickel transport protein</fullName>
    </recommendedName>
</protein>
<accession>E6VWX5</accession>
<feature type="chain" id="PRO_5003211413" description="Nickel transport protein" evidence="2">
    <location>
        <begin position="25"/>
        <end position="223"/>
    </location>
</feature>
<reference evidence="3 4" key="2">
    <citation type="journal article" date="2014" name="Genome Announc.">
        <title>Complete Genome Sequence of the Subsurface, Mesophilic Sulfate-Reducing Bacterium Desulfovibrio aespoeensis Aspo-2.</title>
        <authorList>
            <person name="Pedersen K."/>
            <person name="Bengtsson A."/>
            <person name="Edlund J."/>
            <person name="Rabe L."/>
            <person name="Hazen T."/>
            <person name="Chakraborty R."/>
            <person name="Goodwin L."/>
            <person name="Shapiro N."/>
        </authorList>
    </citation>
    <scope>NUCLEOTIDE SEQUENCE [LARGE SCALE GENOMIC DNA]</scope>
    <source>
        <strain evidence="4">ATCC 700646 / DSM 10631 / Aspo-2</strain>
    </source>
</reference>
<gene>
    <name evidence="3" type="ordered locus">Daes_2741</name>
</gene>
<sequence length="223" mass="23040" precursor="true">MTRYALAACALLAAILCLAPASHAHRVNIFAYVDGDTVVTDSGYSRTSRVMGGTVEVFDATTGQRLLSGTTDDTGHFAFPVPEQARAGAMDLRLLLTAGEGHQAKWTIKAEELAAAATLAGTTAGTAAVQPAQSATPAPAQVAPTPTLSMTTGQQDQLTAAPLTAAQADAMLRRELAPIKQMLAELNQPGPGMTEVVGGIGYILGIFGIAAYMKSRSRPASQE</sequence>
<proteinExistence type="predicted"/>
<dbReference type="Proteomes" id="UP000002191">
    <property type="component" value="Chromosome"/>
</dbReference>